<sequence>MTMESNSMIDMSLDEIIRLNRKAKKASGPKPSVKARPLAVKRANLLRSSLVKPMKSRQVTAARAIFQRAQRTAAIAARVAADAAALVSPANTTVQGTRRVGAAGPATTRNSRAISRNLAVRQRIMAVNRQIFQRQRRSRGVPGVVNRLGVQIQRQVQRQQRLRRFDNVQRLSRNNINSVNTFGTNFQRPTRQTPSLIAVGRQRRVTRVDNQRFGIRRRGGGQVIRAQTNMNAVSTTRYQHYIQQARALIRAQAERLSGTAGGFNNYNRYSRNNNSIYVDVPARSGVGDFNGNRFGGRTGRRGRFRR</sequence>
<dbReference type="Proteomes" id="UP001651158">
    <property type="component" value="Unassembled WGS sequence"/>
</dbReference>
<accession>A0ABR4Q5K8</accession>
<organism evidence="1 2">
    <name type="scientific">Taenia crassiceps</name>
    <dbReference type="NCBI Taxonomy" id="6207"/>
    <lineage>
        <taxon>Eukaryota</taxon>
        <taxon>Metazoa</taxon>
        <taxon>Spiralia</taxon>
        <taxon>Lophotrochozoa</taxon>
        <taxon>Platyhelminthes</taxon>
        <taxon>Cestoda</taxon>
        <taxon>Eucestoda</taxon>
        <taxon>Cyclophyllidea</taxon>
        <taxon>Taeniidae</taxon>
        <taxon>Taenia</taxon>
    </lineage>
</organism>
<proteinExistence type="predicted"/>
<reference evidence="1 2" key="1">
    <citation type="journal article" date="2022" name="Front. Cell. Infect. Microbiol.">
        <title>The Genomes of Two Strains of Taenia crassiceps the Animal Model for the Study of Human Cysticercosis.</title>
        <authorList>
            <person name="Bobes R.J."/>
            <person name="Estrada K."/>
            <person name="Rios-Valencia D.G."/>
            <person name="Calderon-Gallegos A."/>
            <person name="de la Torre P."/>
            <person name="Carrero J.C."/>
            <person name="Sanchez-Flores A."/>
            <person name="Laclette J.P."/>
        </authorList>
    </citation>
    <scope>NUCLEOTIDE SEQUENCE [LARGE SCALE GENOMIC DNA]</scope>
    <source>
        <strain evidence="1">WFUcys</strain>
    </source>
</reference>
<protein>
    <submittedName>
        <fullName evidence="1">Uncharacterized protein</fullName>
    </submittedName>
</protein>
<gene>
    <name evidence="1" type="ORF">TcWFU_005401</name>
</gene>
<evidence type="ECO:0000313" key="2">
    <source>
        <dbReference type="Proteomes" id="UP001651158"/>
    </source>
</evidence>
<comment type="caution">
    <text evidence="1">The sequence shown here is derived from an EMBL/GenBank/DDBJ whole genome shotgun (WGS) entry which is preliminary data.</text>
</comment>
<evidence type="ECO:0000313" key="1">
    <source>
        <dbReference type="EMBL" id="KAL5104939.1"/>
    </source>
</evidence>
<keyword evidence="2" id="KW-1185">Reference proteome</keyword>
<name>A0ABR4Q5K8_9CEST</name>
<dbReference type="EMBL" id="JAKROA010000010">
    <property type="protein sequence ID" value="KAL5104939.1"/>
    <property type="molecule type" value="Genomic_DNA"/>
</dbReference>